<gene>
    <name evidence="6" type="ORF">COO09_11585</name>
</gene>
<dbReference type="InterPro" id="IPR020846">
    <property type="entry name" value="MFS_dom"/>
</dbReference>
<evidence type="ECO:0000256" key="4">
    <source>
        <dbReference type="SAM" id="Phobius"/>
    </source>
</evidence>
<keyword evidence="7" id="KW-1185">Reference proteome</keyword>
<dbReference type="RefSeq" id="WP_066963821.1">
    <property type="nucleotide sequence ID" value="NZ_CP023449.1"/>
</dbReference>
<dbReference type="PROSITE" id="PS51257">
    <property type="entry name" value="PROKAR_LIPOPROTEIN"/>
    <property type="match status" value="1"/>
</dbReference>
<keyword evidence="2 4" id="KW-1133">Transmembrane helix</keyword>
<name>A0A2A4FU13_9SPHN</name>
<dbReference type="GO" id="GO:0022857">
    <property type="term" value="F:transmembrane transporter activity"/>
    <property type="evidence" value="ECO:0007669"/>
    <property type="project" value="InterPro"/>
</dbReference>
<comment type="caution">
    <text evidence="6">The sequence shown here is derived from an EMBL/GenBank/DDBJ whole genome shotgun (WGS) entry which is preliminary data.</text>
</comment>
<feature type="transmembrane region" description="Helical" evidence="4">
    <location>
        <begin position="350"/>
        <end position="374"/>
    </location>
</feature>
<accession>A0A2A4FU13</accession>
<keyword evidence="3 4" id="KW-0472">Membrane</keyword>
<evidence type="ECO:0000256" key="1">
    <source>
        <dbReference type="ARBA" id="ARBA00022692"/>
    </source>
</evidence>
<feature type="transmembrane region" description="Helical" evidence="4">
    <location>
        <begin position="51"/>
        <end position="69"/>
    </location>
</feature>
<feature type="transmembrane region" description="Helical" evidence="4">
    <location>
        <begin position="81"/>
        <end position="103"/>
    </location>
</feature>
<dbReference type="Pfam" id="PF07690">
    <property type="entry name" value="MFS_1"/>
    <property type="match status" value="1"/>
</dbReference>
<organism evidence="6 7">
    <name type="scientific">Rhizorhabdus dicambivorans</name>
    <dbReference type="NCBI Taxonomy" id="1850238"/>
    <lineage>
        <taxon>Bacteria</taxon>
        <taxon>Pseudomonadati</taxon>
        <taxon>Pseudomonadota</taxon>
        <taxon>Alphaproteobacteria</taxon>
        <taxon>Sphingomonadales</taxon>
        <taxon>Sphingomonadaceae</taxon>
        <taxon>Rhizorhabdus</taxon>
    </lineage>
</organism>
<dbReference type="KEGG" id="rdi:CMV14_22705"/>
<evidence type="ECO:0000313" key="6">
    <source>
        <dbReference type="EMBL" id="PCE42257.1"/>
    </source>
</evidence>
<keyword evidence="1 4" id="KW-0812">Transmembrane</keyword>
<evidence type="ECO:0000256" key="2">
    <source>
        <dbReference type="ARBA" id="ARBA00022989"/>
    </source>
</evidence>
<feature type="transmembrane region" description="Helical" evidence="4">
    <location>
        <begin position="380"/>
        <end position="399"/>
    </location>
</feature>
<dbReference type="InterPro" id="IPR050327">
    <property type="entry name" value="Proton-linked_MCT"/>
</dbReference>
<feature type="transmembrane region" description="Helical" evidence="4">
    <location>
        <begin position="316"/>
        <end position="338"/>
    </location>
</feature>
<evidence type="ECO:0000259" key="5">
    <source>
        <dbReference type="PROSITE" id="PS50850"/>
    </source>
</evidence>
<evidence type="ECO:0000313" key="7">
    <source>
        <dbReference type="Proteomes" id="UP000218934"/>
    </source>
</evidence>
<feature type="transmembrane region" description="Helical" evidence="4">
    <location>
        <begin position="109"/>
        <end position="134"/>
    </location>
</feature>
<feature type="domain" description="Major facilitator superfamily (MFS) profile" evidence="5">
    <location>
        <begin position="15"/>
        <end position="406"/>
    </location>
</feature>
<feature type="transmembrane region" description="Helical" evidence="4">
    <location>
        <begin position="230"/>
        <end position="253"/>
    </location>
</feature>
<sequence>MSPAARAEWREHWPVVVSAMVGLAACHAHVLSLGVMIGSLEKEFGWSRAEITSGLFAIALVLFPLSPVMGIAIDRFGPRRIALWGVAIYCLSVASLSLAQPAIWSWWLLWLFVACGCLFVTPTVWVSAITSLFFASRGLAFAMVLSGTGLMAFAGPMLTYVLVDHFGWRMAYVMLGGGIAAIALPILYLFFSSAKDRYRTRSPSDDGPAASLLTGKSLPEGIKSMTFARLVTAGPIMTIAFTAFVVNVVPILVSSGLTMATAAAIAGVIGVSQITGRLMAGYLVDRFNARLVGAAVVLCPMIASLMLMSIGSSVLLAAVAVFIYGLAIGAELDVLAYLASRSFGARNFGALFGVIVGFCSLGAGIGPILGSLAYDYYGSYHLLLWAIVPLCLLSSYCFFTVAPYPSFDEEQVLPAKAAE</sequence>
<dbReference type="SUPFAM" id="SSF103473">
    <property type="entry name" value="MFS general substrate transporter"/>
    <property type="match status" value="1"/>
</dbReference>
<feature type="transmembrane region" description="Helical" evidence="4">
    <location>
        <begin position="141"/>
        <end position="163"/>
    </location>
</feature>
<dbReference type="PANTHER" id="PTHR11360">
    <property type="entry name" value="MONOCARBOXYLATE TRANSPORTER"/>
    <property type="match status" value="1"/>
</dbReference>
<dbReference type="PROSITE" id="PS50850">
    <property type="entry name" value="MFS"/>
    <property type="match status" value="1"/>
</dbReference>
<dbReference type="Gene3D" id="1.20.1250.20">
    <property type="entry name" value="MFS general substrate transporter like domains"/>
    <property type="match status" value="2"/>
</dbReference>
<protein>
    <submittedName>
        <fullName evidence="6">MFS transporter</fullName>
    </submittedName>
</protein>
<dbReference type="PANTHER" id="PTHR11360:SF290">
    <property type="entry name" value="MONOCARBOXYLATE MFS PERMEASE"/>
    <property type="match status" value="1"/>
</dbReference>
<evidence type="ECO:0000256" key="3">
    <source>
        <dbReference type="ARBA" id="ARBA00023136"/>
    </source>
</evidence>
<dbReference type="AlphaFoldDB" id="A0A2A4FU13"/>
<feature type="transmembrane region" description="Helical" evidence="4">
    <location>
        <begin position="259"/>
        <end position="279"/>
    </location>
</feature>
<dbReference type="OrthoDB" id="9796632at2"/>
<feature type="transmembrane region" description="Helical" evidence="4">
    <location>
        <begin position="291"/>
        <end position="310"/>
    </location>
</feature>
<reference evidence="6 7" key="1">
    <citation type="submission" date="2017-09" db="EMBL/GenBank/DDBJ databases">
        <title>The Catabolism of 3,6-Dichlorosalicylic acid is Initiated by the Cytochrome P450 Monooxygenase DsmABC in Rhizorhabdus dicambivorans Ndbn-20.</title>
        <authorList>
            <person name="Na L."/>
        </authorList>
    </citation>
    <scope>NUCLEOTIDE SEQUENCE [LARGE SCALE GENOMIC DNA]</scope>
    <source>
        <strain evidence="6 7">Ndbn-20m</strain>
    </source>
</reference>
<feature type="transmembrane region" description="Helical" evidence="4">
    <location>
        <begin position="12"/>
        <end position="31"/>
    </location>
</feature>
<dbReference type="InterPro" id="IPR011701">
    <property type="entry name" value="MFS"/>
</dbReference>
<dbReference type="EMBL" id="NWUF01000009">
    <property type="protein sequence ID" value="PCE42257.1"/>
    <property type="molecule type" value="Genomic_DNA"/>
</dbReference>
<dbReference type="Proteomes" id="UP000218934">
    <property type="component" value="Unassembled WGS sequence"/>
</dbReference>
<proteinExistence type="predicted"/>
<feature type="transmembrane region" description="Helical" evidence="4">
    <location>
        <begin position="169"/>
        <end position="191"/>
    </location>
</feature>
<dbReference type="InterPro" id="IPR036259">
    <property type="entry name" value="MFS_trans_sf"/>
</dbReference>